<feature type="domain" description="Hint" evidence="3">
    <location>
        <begin position="451"/>
        <end position="546"/>
    </location>
</feature>
<feature type="domain" description="Hint" evidence="2">
    <location>
        <begin position="544"/>
        <end position="593"/>
    </location>
</feature>
<dbReference type="InterPro" id="IPR003586">
    <property type="entry name" value="Hint_dom_C"/>
</dbReference>
<dbReference type="RefSeq" id="WP_146967834.1">
    <property type="nucleotide sequence ID" value="NZ_AP019823.1"/>
</dbReference>
<sequence length="971" mass="111175">MSKKNEEITMPQAYIGNQIHIWCERGEFGQPLNVTNNKNVTIQGMKIATEGDNTVGENITIGEDGTVFGNCEKGGKCQLCFGQKIKWEEVNDNVTVGNFKTLNGASFFRCPYHSDEMIKISEHNQNQFDGKKAREDAMQESEKTPNPAELIKMLWDCIKNPEFWKAMRDEIGKELGHLKELFDFQGQKGNEILQNFDKFMENPNLETFGSLLKSTGGLLLESSGMGIRGTVAISEALGNKVQELLKQGVPKESIKEQMLSFAEESVDNYVDQMYVGTDRRLSPETDKWLRDTYKQIVLGEGAKNSTFVGSGIEIGLGSVPEIAVIMDARDLAINLTEDDFWGQVYSFLGLLGSLGDLIKKSPKLLNKIKDLLQKLDKFADANRGQSKLLDAIADGTRAGIKGVKAARELKAATKARLIQAIATLIPAKMIVAKMKKIEYFLQYLLCKLTKNGCFIAGTLVKTENGYKKIEEIQIGDKVYTLNLKNKKFEYKKVLYTLKNYTETIRTLKFKNNVKVNSTIDHKYYKLNVGFIEAGQLKIGDIILNDNFKGTKIIDIKDETFFEKEVYNLYIEDNHNYFVTKLGLLVHNEAKSYEEFEEWLRDFIKEMMERKNTGKHRNTVTLEDKMNAIKKCFTSETKILGLENKNISQIELYDKVYSFDEEKNKIELKQVVNLFKHKTNSTIELFLSNGEKISTTKEHKFYIQNKYIIAEDIKLDTKLFTVNNVEIKLLEKREIFYEKEIFVYNFEVEGNHNYFVGENGILVHNEKEFFDENNLDKLFDGEKLTPLGRELKDNKPKGSPEIKEWIERHSENNPKKYNKGGFFAVSDDRTKYLYGWDDNGDITLGMVDVNDGYTTISGHIGDPIKVPYASRNHNRDFGKFAEDIRENTKKIIEKDGINLAESKNEIYLKLTQSDKDDIIDYLREEGIVIHHARDNRDFDYTFEMQETKRHNANKGGVAHKGPQALDGMKRGE</sequence>
<dbReference type="InterPro" id="IPR006141">
    <property type="entry name" value="Intein_N"/>
</dbReference>
<accession>A0A510JFM7</accession>
<evidence type="ECO:0000259" key="3">
    <source>
        <dbReference type="SMART" id="SM00306"/>
    </source>
</evidence>
<dbReference type="PROSITE" id="PS50818">
    <property type="entry name" value="INTEIN_C_TER"/>
    <property type="match status" value="2"/>
</dbReference>
<protein>
    <submittedName>
        <fullName evidence="4">Intein splicing region</fullName>
    </submittedName>
</protein>
<dbReference type="EMBL" id="AP019823">
    <property type="protein sequence ID" value="BBM38068.1"/>
    <property type="molecule type" value="Genomic_DNA"/>
</dbReference>
<dbReference type="InterPro" id="IPR025460">
    <property type="entry name" value="DUF4280"/>
</dbReference>
<dbReference type="Gene3D" id="2.170.16.10">
    <property type="entry name" value="Hedgehog/Intein (Hint) domain"/>
    <property type="match status" value="2"/>
</dbReference>
<gene>
    <name evidence="4" type="ORF">JCM16775_0775</name>
</gene>
<dbReference type="SUPFAM" id="SSF51294">
    <property type="entry name" value="Hedgehog/intein (Hint) domain"/>
    <property type="match status" value="2"/>
</dbReference>
<proteinExistence type="predicted"/>
<dbReference type="SMART" id="SM00305">
    <property type="entry name" value="HintC"/>
    <property type="match status" value="2"/>
</dbReference>
<dbReference type="InterPro" id="IPR036844">
    <property type="entry name" value="Hint_dom_sf"/>
</dbReference>
<organism evidence="4 5">
    <name type="scientific">Leptotrichia hofstadii</name>
    <dbReference type="NCBI Taxonomy" id="157688"/>
    <lineage>
        <taxon>Bacteria</taxon>
        <taxon>Fusobacteriati</taxon>
        <taxon>Fusobacteriota</taxon>
        <taxon>Fusobacteriia</taxon>
        <taxon>Fusobacteriales</taxon>
        <taxon>Leptotrichiaceae</taxon>
        <taxon>Leptotrichia</taxon>
    </lineage>
</organism>
<evidence type="ECO:0000256" key="1">
    <source>
        <dbReference type="SAM" id="MobiDB-lite"/>
    </source>
</evidence>
<name>A0A510JFM7_9FUSO</name>
<dbReference type="Pfam" id="PF14107">
    <property type="entry name" value="DUF4280"/>
    <property type="match status" value="1"/>
</dbReference>
<dbReference type="OrthoDB" id="603864at2"/>
<dbReference type="Pfam" id="PF07591">
    <property type="entry name" value="PT-HINT"/>
    <property type="match status" value="2"/>
</dbReference>
<dbReference type="PROSITE" id="PS50817">
    <property type="entry name" value="INTEIN_N_TER"/>
    <property type="match status" value="2"/>
</dbReference>
<dbReference type="CDD" id="cd00081">
    <property type="entry name" value="Hint"/>
    <property type="match status" value="2"/>
</dbReference>
<feature type="domain" description="Hint" evidence="2">
    <location>
        <begin position="721"/>
        <end position="770"/>
    </location>
</feature>
<evidence type="ECO:0000259" key="2">
    <source>
        <dbReference type="SMART" id="SM00305"/>
    </source>
</evidence>
<evidence type="ECO:0000313" key="4">
    <source>
        <dbReference type="EMBL" id="BBM38068.1"/>
    </source>
</evidence>
<reference evidence="4 5" key="1">
    <citation type="submission" date="2019-07" db="EMBL/GenBank/DDBJ databases">
        <title>Complete Genome Sequence of Leptotrichia hofstadii Strain JCM16775.</title>
        <authorList>
            <person name="Watanabe S."/>
            <person name="Cui L."/>
        </authorList>
    </citation>
    <scope>NUCLEOTIDE SEQUENCE [LARGE SCALE GENOMIC DNA]</scope>
    <source>
        <strain evidence="4 5">JCM16775</strain>
    </source>
</reference>
<feature type="domain" description="Hint" evidence="3">
    <location>
        <begin position="629"/>
        <end position="722"/>
    </location>
</feature>
<keyword evidence="5" id="KW-1185">Reference proteome</keyword>
<dbReference type="GO" id="GO:0016539">
    <property type="term" value="P:intein-mediated protein splicing"/>
    <property type="evidence" value="ECO:0007669"/>
    <property type="project" value="InterPro"/>
</dbReference>
<feature type="region of interest" description="Disordered" evidence="1">
    <location>
        <begin position="948"/>
        <end position="971"/>
    </location>
</feature>
<dbReference type="InterPro" id="IPR003587">
    <property type="entry name" value="Hint_dom_N"/>
</dbReference>
<dbReference type="InterPro" id="IPR030934">
    <property type="entry name" value="Intein_C"/>
</dbReference>
<dbReference type="Proteomes" id="UP000321892">
    <property type="component" value="Chromosome"/>
</dbReference>
<dbReference type="NCBIfam" id="TIGR01443">
    <property type="entry name" value="intein_Cterm"/>
    <property type="match status" value="2"/>
</dbReference>
<evidence type="ECO:0000313" key="5">
    <source>
        <dbReference type="Proteomes" id="UP000321892"/>
    </source>
</evidence>
<dbReference type="AlphaFoldDB" id="A0A510JFM7"/>
<dbReference type="SMART" id="SM00306">
    <property type="entry name" value="HintN"/>
    <property type="match status" value="2"/>
</dbReference>
<dbReference type="KEGG" id="lhf:JCM16775_0775"/>